<dbReference type="AlphaFoldDB" id="A0A094WHI8"/>
<dbReference type="EMBL" id="JPGK01000001">
    <property type="protein sequence ID" value="KGA95157.1"/>
    <property type="molecule type" value="Genomic_DNA"/>
</dbReference>
<feature type="compositionally biased region" description="Polar residues" evidence="1">
    <location>
        <begin position="13"/>
        <end position="27"/>
    </location>
</feature>
<accession>A0A094WHI8</accession>
<reference evidence="2 3" key="1">
    <citation type="submission" date="2014-06" db="EMBL/GenBank/DDBJ databases">
        <title>Draft genome sequence of iron oxidizing acidophile Leptospirillum ferriphilum DSM14647.</title>
        <authorList>
            <person name="Cardenas J.P."/>
            <person name="Lazcano M."/>
            <person name="Ossandon F.J."/>
            <person name="Corbett M."/>
            <person name="Holmes D.S."/>
            <person name="Watkin E."/>
        </authorList>
    </citation>
    <scope>NUCLEOTIDE SEQUENCE [LARGE SCALE GENOMIC DNA]</scope>
    <source>
        <strain evidence="2 3">DSM 14647</strain>
    </source>
</reference>
<comment type="caution">
    <text evidence="2">The sequence shown here is derived from an EMBL/GenBank/DDBJ whole genome shotgun (WGS) entry which is preliminary data.</text>
</comment>
<dbReference type="Proteomes" id="UP000029452">
    <property type="component" value="Unassembled WGS sequence"/>
</dbReference>
<name>A0A094WHI8_9BACT</name>
<evidence type="ECO:0000256" key="1">
    <source>
        <dbReference type="SAM" id="MobiDB-lite"/>
    </source>
</evidence>
<sequence length="40" mass="4093">MSPGSAGRLPENLSGSKSRSGVSNARSSPLEAKEASGVFW</sequence>
<organism evidence="2 3">
    <name type="scientific">Leptospirillum ferriphilum</name>
    <dbReference type="NCBI Taxonomy" id="178606"/>
    <lineage>
        <taxon>Bacteria</taxon>
        <taxon>Pseudomonadati</taxon>
        <taxon>Nitrospirota</taxon>
        <taxon>Nitrospiria</taxon>
        <taxon>Nitrospirales</taxon>
        <taxon>Nitrospiraceae</taxon>
        <taxon>Leptospirillum</taxon>
    </lineage>
</organism>
<gene>
    <name evidence="2" type="ORF">LptCag_2591</name>
</gene>
<feature type="region of interest" description="Disordered" evidence="1">
    <location>
        <begin position="1"/>
        <end position="40"/>
    </location>
</feature>
<proteinExistence type="predicted"/>
<dbReference type="PATRIC" id="fig|178606.4.peg.374"/>
<protein>
    <submittedName>
        <fullName evidence="2">Uncharacterized protein</fullName>
    </submittedName>
</protein>
<evidence type="ECO:0000313" key="3">
    <source>
        <dbReference type="Proteomes" id="UP000029452"/>
    </source>
</evidence>
<evidence type="ECO:0000313" key="2">
    <source>
        <dbReference type="EMBL" id="KGA95157.1"/>
    </source>
</evidence>